<dbReference type="GO" id="GO:0050821">
    <property type="term" value="P:protein stabilization"/>
    <property type="evidence" value="ECO:0007669"/>
    <property type="project" value="TreeGrafter"/>
</dbReference>
<evidence type="ECO:0000256" key="1">
    <source>
        <dbReference type="ARBA" id="ARBA00009091"/>
    </source>
</evidence>
<keyword evidence="5" id="KW-1185">Reference proteome</keyword>
<feature type="signal peptide" evidence="3">
    <location>
        <begin position="1"/>
        <end position="24"/>
    </location>
</feature>
<dbReference type="PANTHER" id="PTHR35089">
    <property type="entry name" value="CHAPERONE PROTEIN SKP"/>
    <property type="match status" value="1"/>
</dbReference>
<dbReference type="Gene3D" id="3.30.910.20">
    <property type="entry name" value="Skp domain"/>
    <property type="match status" value="1"/>
</dbReference>
<dbReference type="SMART" id="SM00935">
    <property type="entry name" value="OmpH"/>
    <property type="match status" value="1"/>
</dbReference>
<dbReference type="GO" id="GO:0051082">
    <property type="term" value="F:unfolded protein binding"/>
    <property type="evidence" value="ECO:0007669"/>
    <property type="project" value="InterPro"/>
</dbReference>
<dbReference type="EMBL" id="VUOC01000002">
    <property type="protein sequence ID" value="KAA2242979.1"/>
    <property type="molecule type" value="Genomic_DNA"/>
</dbReference>
<proteinExistence type="inferred from homology"/>
<dbReference type="SUPFAM" id="SSF111384">
    <property type="entry name" value="OmpH-like"/>
    <property type="match status" value="1"/>
</dbReference>
<keyword evidence="2 3" id="KW-0732">Signal</keyword>
<dbReference type="Pfam" id="PF03938">
    <property type="entry name" value="OmpH"/>
    <property type="match status" value="1"/>
</dbReference>
<dbReference type="Proteomes" id="UP000324611">
    <property type="component" value="Unassembled WGS sequence"/>
</dbReference>
<dbReference type="InterPro" id="IPR024930">
    <property type="entry name" value="Skp_dom_sf"/>
</dbReference>
<reference evidence="4 5" key="2">
    <citation type="submission" date="2019-09" db="EMBL/GenBank/DDBJ databases">
        <authorList>
            <person name="Jin C."/>
        </authorList>
    </citation>
    <scope>NUCLEOTIDE SEQUENCE [LARGE SCALE GENOMIC DNA]</scope>
    <source>
        <strain evidence="4 5">BN140078</strain>
    </source>
</reference>
<organism evidence="4 5">
    <name type="scientific">Chitinophaga agrisoli</name>
    <dbReference type="NCBI Taxonomy" id="2607653"/>
    <lineage>
        <taxon>Bacteria</taxon>
        <taxon>Pseudomonadati</taxon>
        <taxon>Bacteroidota</taxon>
        <taxon>Chitinophagia</taxon>
        <taxon>Chitinophagales</taxon>
        <taxon>Chitinophagaceae</taxon>
        <taxon>Chitinophaga</taxon>
    </lineage>
</organism>
<dbReference type="AlphaFoldDB" id="A0A5B2VY70"/>
<dbReference type="GO" id="GO:0005829">
    <property type="term" value="C:cytosol"/>
    <property type="evidence" value="ECO:0007669"/>
    <property type="project" value="TreeGrafter"/>
</dbReference>
<protein>
    <submittedName>
        <fullName evidence="4">OmpH family outer membrane protein</fullName>
    </submittedName>
</protein>
<accession>A0A5B2VY70</accession>
<comment type="similarity">
    <text evidence="1">Belongs to the Skp family.</text>
</comment>
<evidence type="ECO:0000256" key="3">
    <source>
        <dbReference type="SAM" id="SignalP"/>
    </source>
</evidence>
<gene>
    <name evidence="4" type="ORF">F0L74_10685</name>
</gene>
<comment type="caution">
    <text evidence="4">The sequence shown here is derived from an EMBL/GenBank/DDBJ whole genome shotgun (WGS) entry which is preliminary data.</text>
</comment>
<name>A0A5B2VY70_9BACT</name>
<evidence type="ECO:0000313" key="4">
    <source>
        <dbReference type="EMBL" id="KAA2242979.1"/>
    </source>
</evidence>
<evidence type="ECO:0000256" key="2">
    <source>
        <dbReference type="ARBA" id="ARBA00022729"/>
    </source>
</evidence>
<feature type="chain" id="PRO_5022947348" evidence="3">
    <location>
        <begin position="25"/>
        <end position="170"/>
    </location>
</feature>
<dbReference type="PANTHER" id="PTHR35089:SF1">
    <property type="entry name" value="CHAPERONE PROTEIN SKP"/>
    <property type="match status" value="1"/>
</dbReference>
<evidence type="ECO:0000313" key="5">
    <source>
        <dbReference type="Proteomes" id="UP000324611"/>
    </source>
</evidence>
<dbReference type="InterPro" id="IPR005632">
    <property type="entry name" value="Chaperone_Skp"/>
</dbReference>
<sequence>MRKKCTIVLLFFSLTVLTATRSHAQAKIAYINMQELILSMPEAKLAYDSLQRFEKSLNADGQTLLTELQKKMVEFNKNEPTMSASMKEIKHKELETAQVSLEQYRTHMEQQLSNREQVLTAPIIAKAKKAVADLVTEGGYACVLDNSKDIVVAANCDDLLGAAKKKLGIK</sequence>
<reference evidence="4 5" key="1">
    <citation type="submission" date="2019-09" db="EMBL/GenBank/DDBJ databases">
        <title>Chitinophaga ginsengihumi sp. nov., isolated from soil of ginseng rhizosphere.</title>
        <authorList>
            <person name="Lee J."/>
        </authorList>
    </citation>
    <scope>NUCLEOTIDE SEQUENCE [LARGE SCALE GENOMIC DNA]</scope>
    <source>
        <strain evidence="4 5">BN140078</strain>
    </source>
</reference>
<dbReference type="RefSeq" id="WP_149837855.1">
    <property type="nucleotide sequence ID" value="NZ_VUOC01000002.1"/>
</dbReference>